<comment type="caution">
    <text evidence="1">The sequence shown here is derived from an EMBL/GenBank/DDBJ whole genome shotgun (WGS) entry which is preliminary data.</text>
</comment>
<name>A0ACC0WWA7_9STRA</name>
<protein>
    <submittedName>
        <fullName evidence="1">Uncharacterized protein</fullName>
    </submittedName>
</protein>
<reference evidence="1 2" key="1">
    <citation type="journal article" date="2022" name="bioRxiv">
        <title>The genome of the oomycete Peronosclerospora sorghi, a cosmopolitan pathogen of maize and sorghum, is inflated with dispersed pseudogenes.</title>
        <authorList>
            <person name="Fletcher K."/>
            <person name="Martin F."/>
            <person name="Isakeit T."/>
            <person name="Cavanaugh K."/>
            <person name="Magill C."/>
            <person name="Michelmore R."/>
        </authorList>
    </citation>
    <scope>NUCLEOTIDE SEQUENCE [LARGE SCALE GENOMIC DNA]</scope>
    <source>
        <strain evidence="1">P6</strain>
    </source>
</reference>
<sequence>MAPLAVPFKIPIRICSAIYYMGLWRHGRESPRYYTLLLHCDPKPKFHNRFKLLGLCLLYIGLQGESPRYCESRTILSQDTQRTNGWTISIIMSAKRTFHASCSSLGIYLVSCSPDDTASRKKMIAQVNMVRPLLITGMLCHRNCRLIVHINHRRWQATNTELRE</sequence>
<gene>
    <name evidence="1" type="ORF">PsorP6_001511</name>
</gene>
<proteinExistence type="predicted"/>
<evidence type="ECO:0000313" key="1">
    <source>
        <dbReference type="EMBL" id="KAI9922310.1"/>
    </source>
</evidence>
<evidence type="ECO:0000313" key="2">
    <source>
        <dbReference type="Proteomes" id="UP001163321"/>
    </source>
</evidence>
<organism evidence="1 2">
    <name type="scientific">Peronosclerospora sorghi</name>
    <dbReference type="NCBI Taxonomy" id="230839"/>
    <lineage>
        <taxon>Eukaryota</taxon>
        <taxon>Sar</taxon>
        <taxon>Stramenopiles</taxon>
        <taxon>Oomycota</taxon>
        <taxon>Peronosporomycetes</taxon>
        <taxon>Peronosporales</taxon>
        <taxon>Peronosporaceae</taxon>
        <taxon>Peronosclerospora</taxon>
    </lineage>
</organism>
<accession>A0ACC0WWA7</accession>
<dbReference type="Proteomes" id="UP001163321">
    <property type="component" value="Chromosome 1"/>
</dbReference>
<dbReference type="EMBL" id="CM047580">
    <property type="protein sequence ID" value="KAI9922310.1"/>
    <property type="molecule type" value="Genomic_DNA"/>
</dbReference>
<keyword evidence="2" id="KW-1185">Reference proteome</keyword>